<feature type="transmembrane region" description="Helical" evidence="1">
    <location>
        <begin position="12"/>
        <end position="29"/>
    </location>
</feature>
<protein>
    <submittedName>
        <fullName evidence="2">Uncharacterized protein</fullName>
    </submittedName>
</protein>
<keyword evidence="1" id="KW-1133">Transmembrane helix</keyword>
<accession>A0A1V9TZV6</accession>
<feature type="transmembrane region" description="Helical" evidence="1">
    <location>
        <begin position="49"/>
        <end position="75"/>
    </location>
</feature>
<organism evidence="2 3">
    <name type="scientific">Ligilactobacillus salivarius</name>
    <dbReference type="NCBI Taxonomy" id="1624"/>
    <lineage>
        <taxon>Bacteria</taxon>
        <taxon>Bacillati</taxon>
        <taxon>Bacillota</taxon>
        <taxon>Bacilli</taxon>
        <taxon>Lactobacillales</taxon>
        <taxon>Lactobacillaceae</taxon>
        <taxon>Ligilactobacillus</taxon>
    </lineage>
</organism>
<dbReference type="EMBL" id="NBEY01000043">
    <property type="protein sequence ID" value="OQR25288.1"/>
    <property type="molecule type" value="Genomic_DNA"/>
</dbReference>
<evidence type="ECO:0000313" key="3">
    <source>
        <dbReference type="Proteomes" id="UP000192353"/>
    </source>
</evidence>
<evidence type="ECO:0000256" key="1">
    <source>
        <dbReference type="SAM" id="Phobius"/>
    </source>
</evidence>
<dbReference type="Proteomes" id="UP000192353">
    <property type="component" value="Unassembled WGS sequence"/>
</dbReference>
<proteinExistence type="predicted"/>
<keyword evidence="1" id="KW-0472">Membrane</keyword>
<reference evidence="2 3" key="1">
    <citation type="submission" date="2017-03" db="EMBL/GenBank/DDBJ databases">
        <title>Phylogenomics and comparative genomics of Lactobacillus salivarius, a mammalian gut commensal.</title>
        <authorList>
            <person name="Harris H.M."/>
        </authorList>
    </citation>
    <scope>NUCLEOTIDE SEQUENCE [LARGE SCALE GENOMIC DNA]</scope>
    <source>
        <strain evidence="2 3">AH4231</strain>
    </source>
</reference>
<comment type="caution">
    <text evidence="2">The sequence shown here is derived from an EMBL/GenBank/DDBJ whole genome shotgun (WGS) entry which is preliminary data.</text>
</comment>
<dbReference type="RefSeq" id="WP_003701775.1">
    <property type="nucleotide sequence ID" value="NZ_JUQA01000092.1"/>
</dbReference>
<gene>
    <name evidence="2" type="ORF">B6U37_05090</name>
</gene>
<sequence>MENLYYIGQDLLYFAVALLGTQIIMWIAGKLIKDKEKKINFKTSWYNLIFSILFLLLYPQVGVILTVFNLLVLLFGIRFTVLKDKKVSDWGTGIIFILITVLNIFNGEYDKEWEFAIVGIAWLLFRFVIQKEKFWKFSKMGFFTLLSMIIGFIVYSFGYNYEFNTAHIITDEYEVKMDGMSADVSGYATPNSKVKTYLNGKEVTTAEKADEDGYFSFEANKPGKWAVKITKNGETDTDYTVVKASKKYKEKKADLTKVRFMDSFAVMSDSLESLGVDEYNRWSEADDSGQGGSVNDLITQVQKEHKDDVLTATSKKVGLDESISELKNMNDKEYNQYSNYYNDMVTFYRTVLNPPAGYKDNFGDKFDDLRDRINNDFDEMSR</sequence>
<keyword evidence="1" id="KW-0812">Transmembrane</keyword>
<feature type="transmembrane region" description="Helical" evidence="1">
    <location>
        <begin position="113"/>
        <end position="129"/>
    </location>
</feature>
<name>A0A1V9TZV6_9LACO</name>
<evidence type="ECO:0000313" key="2">
    <source>
        <dbReference type="EMBL" id="OQR25288.1"/>
    </source>
</evidence>
<dbReference type="AlphaFoldDB" id="A0A1V9TZV6"/>
<feature type="transmembrane region" description="Helical" evidence="1">
    <location>
        <begin position="87"/>
        <end position="107"/>
    </location>
</feature>
<feature type="transmembrane region" description="Helical" evidence="1">
    <location>
        <begin position="141"/>
        <end position="161"/>
    </location>
</feature>